<evidence type="ECO:0000256" key="1">
    <source>
        <dbReference type="SAM" id="MobiDB-lite"/>
    </source>
</evidence>
<dbReference type="RefSeq" id="XP_005821355.1">
    <property type="nucleotide sequence ID" value="XM_005821298.1"/>
</dbReference>
<dbReference type="EMBL" id="JH993111">
    <property type="protein sequence ID" value="EKX34375.1"/>
    <property type="molecule type" value="Genomic_DNA"/>
</dbReference>
<feature type="compositionally biased region" description="Acidic residues" evidence="1">
    <location>
        <begin position="132"/>
        <end position="142"/>
    </location>
</feature>
<dbReference type="HOGENOM" id="CLU_1312244_0_0_1"/>
<feature type="region of interest" description="Disordered" evidence="1">
    <location>
        <begin position="121"/>
        <end position="153"/>
    </location>
</feature>
<keyword evidence="4" id="KW-1185">Reference proteome</keyword>
<accession>L1IEV7</accession>
<dbReference type="GeneID" id="17291091"/>
<evidence type="ECO:0000313" key="3">
    <source>
        <dbReference type="EnsemblProtists" id="EKX34375"/>
    </source>
</evidence>
<reference evidence="4" key="2">
    <citation type="submission" date="2012-11" db="EMBL/GenBank/DDBJ databases">
        <authorList>
            <person name="Kuo A."/>
            <person name="Curtis B.A."/>
            <person name="Tanifuji G."/>
            <person name="Burki F."/>
            <person name="Gruber A."/>
            <person name="Irimia M."/>
            <person name="Maruyama S."/>
            <person name="Arias M.C."/>
            <person name="Ball S.G."/>
            <person name="Gile G.H."/>
            <person name="Hirakawa Y."/>
            <person name="Hopkins J.F."/>
            <person name="Rensing S.A."/>
            <person name="Schmutz J."/>
            <person name="Symeonidi A."/>
            <person name="Elias M."/>
            <person name="Eveleigh R.J."/>
            <person name="Herman E.K."/>
            <person name="Klute M.J."/>
            <person name="Nakayama T."/>
            <person name="Obornik M."/>
            <person name="Reyes-Prieto A."/>
            <person name="Armbrust E.V."/>
            <person name="Aves S.J."/>
            <person name="Beiko R.G."/>
            <person name="Coutinho P."/>
            <person name="Dacks J.B."/>
            <person name="Durnford D.G."/>
            <person name="Fast N.M."/>
            <person name="Green B.R."/>
            <person name="Grisdale C."/>
            <person name="Hempe F."/>
            <person name="Henrissat B."/>
            <person name="Hoppner M.P."/>
            <person name="Ishida K.-I."/>
            <person name="Kim E."/>
            <person name="Koreny L."/>
            <person name="Kroth P.G."/>
            <person name="Liu Y."/>
            <person name="Malik S.-B."/>
            <person name="Maier U.G."/>
            <person name="McRose D."/>
            <person name="Mock T."/>
            <person name="Neilson J.A."/>
            <person name="Onodera N.T."/>
            <person name="Poole A.M."/>
            <person name="Pritham E.J."/>
            <person name="Richards T.A."/>
            <person name="Rocap G."/>
            <person name="Roy S.W."/>
            <person name="Sarai C."/>
            <person name="Schaack S."/>
            <person name="Shirato S."/>
            <person name="Slamovits C.H."/>
            <person name="Spencer D.F."/>
            <person name="Suzuki S."/>
            <person name="Worden A.Z."/>
            <person name="Zauner S."/>
            <person name="Barry K."/>
            <person name="Bell C."/>
            <person name="Bharti A.K."/>
            <person name="Crow J.A."/>
            <person name="Grimwood J."/>
            <person name="Kramer R."/>
            <person name="Lindquist E."/>
            <person name="Lucas S."/>
            <person name="Salamov A."/>
            <person name="McFadden G.I."/>
            <person name="Lane C.E."/>
            <person name="Keeling P.J."/>
            <person name="Gray M.W."/>
            <person name="Grigoriev I.V."/>
            <person name="Archibald J.M."/>
        </authorList>
    </citation>
    <scope>NUCLEOTIDE SEQUENCE</scope>
    <source>
        <strain evidence="4">CCMP2712</strain>
    </source>
</reference>
<evidence type="ECO:0000313" key="2">
    <source>
        <dbReference type="EMBL" id="EKX34375.1"/>
    </source>
</evidence>
<dbReference type="KEGG" id="gtt:GUITHDRAFT_119457"/>
<reference evidence="2 4" key="1">
    <citation type="journal article" date="2012" name="Nature">
        <title>Algal genomes reveal evolutionary mosaicism and the fate of nucleomorphs.</title>
        <authorList>
            <consortium name="DOE Joint Genome Institute"/>
            <person name="Curtis B.A."/>
            <person name="Tanifuji G."/>
            <person name="Burki F."/>
            <person name="Gruber A."/>
            <person name="Irimia M."/>
            <person name="Maruyama S."/>
            <person name="Arias M.C."/>
            <person name="Ball S.G."/>
            <person name="Gile G.H."/>
            <person name="Hirakawa Y."/>
            <person name="Hopkins J.F."/>
            <person name="Kuo A."/>
            <person name="Rensing S.A."/>
            <person name="Schmutz J."/>
            <person name="Symeonidi A."/>
            <person name="Elias M."/>
            <person name="Eveleigh R.J."/>
            <person name="Herman E.K."/>
            <person name="Klute M.J."/>
            <person name="Nakayama T."/>
            <person name="Obornik M."/>
            <person name="Reyes-Prieto A."/>
            <person name="Armbrust E.V."/>
            <person name="Aves S.J."/>
            <person name="Beiko R.G."/>
            <person name="Coutinho P."/>
            <person name="Dacks J.B."/>
            <person name="Durnford D.G."/>
            <person name="Fast N.M."/>
            <person name="Green B.R."/>
            <person name="Grisdale C.J."/>
            <person name="Hempel F."/>
            <person name="Henrissat B."/>
            <person name="Hoppner M.P."/>
            <person name="Ishida K."/>
            <person name="Kim E."/>
            <person name="Koreny L."/>
            <person name="Kroth P.G."/>
            <person name="Liu Y."/>
            <person name="Malik S.B."/>
            <person name="Maier U.G."/>
            <person name="McRose D."/>
            <person name="Mock T."/>
            <person name="Neilson J.A."/>
            <person name="Onodera N.T."/>
            <person name="Poole A.M."/>
            <person name="Pritham E.J."/>
            <person name="Richards T.A."/>
            <person name="Rocap G."/>
            <person name="Roy S.W."/>
            <person name="Sarai C."/>
            <person name="Schaack S."/>
            <person name="Shirato S."/>
            <person name="Slamovits C.H."/>
            <person name="Spencer D.F."/>
            <person name="Suzuki S."/>
            <person name="Worden A.Z."/>
            <person name="Zauner S."/>
            <person name="Barry K."/>
            <person name="Bell C."/>
            <person name="Bharti A.K."/>
            <person name="Crow J.A."/>
            <person name="Grimwood J."/>
            <person name="Kramer R."/>
            <person name="Lindquist E."/>
            <person name="Lucas S."/>
            <person name="Salamov A."/>
            <person name="McFadden G.I."/>
            <person name="Lane C.E."/>
            <person name="Keeling P.J."/>
            <person name="Gray M.W."/>
            <person name="Grigoriev I.V."/>
            <person name="Archibald J.M."/>
        </authorList>
    </citation>
    <scope>NUCLEOTIDE SEQUENCE</scope>
    <source>
        <strain evidence="2 4">CCMP2712</strain>
    </source>
</reference>
<gene>
    <name evidence="2" type="ORF">GUITHDRAFT_119457</name>
</gene>
<reference evidence="3" key="3">
    <citation type="submission" date="2016-03" db="UniProtKB">
        <authorList>
            <consortium name="EnsemblProtists"/>
        </authorList>
    </citation>
    <scope>IDENTIFICATION</scope>
</reference>
<feature type="region of interest" description="Disordered" evidence="1">
    <location>
        <begin position="75"/>
        <end position="101"/>
    </location>
</feature>
<feature type="compositionally biased region" description="Low complexity" evidence="1">
    <location>
        <begin position="143"/>
        <end position="153"/>
    </location>
</feature>
<proteinExistence type="predicted"/>
<dbReference type="AlphaFoldDB" id="L1IEV7"/>
<organism evidence="2">
    <name type="scientific">Guillardia theta (strain CCMP2712)</name>
    <name type="common">Cryptophyte</name>
    <dbReference type="NCBI Taxonomy" id="905079"/>
    <lineage>
        <taxon>Eukaryota</taxon>
        <taxon>Cryptophyceae</taxon>
        <taxon>Pyrenomonadales</taxon>
        <taxon>Geminigeraceae</taxon>
        <taxon>Guillardia</taxon>
    </lineage>
</organism>
<dbReference type="EnsemblProtists" id="EKX34375">
    <property type="protein sequence ID" value="EKX34375"/>
    <property type="gene ID" value="GUITHDRAFT_119457"/>
</dbReference>
<dbReference type="PaxDb" id="55529-EKX34375"/>
<name>L1IEV7_GUITC</name>
<protein>
    <submittedName>
        <fullName evidence="2 3">Uncharacterized protein</fullName>
    </submittedName>
</protein>
<dbReference type="Proteomes" id="UP000011087">
    <property type="component" value="Unassembled WGS sequence"/>
</dbReference>
<evidence type="ECO:0000313" key="4">
    <source>
        <dbReference type="Proteomes" id="UP000011087"/>
    </source>
</evidence>
<sequence length="210" mass="23710">MQQRIRPRGVLRDDVVMSIYADRVSERRKKTAKSMALARKYGVTAKAIRDIWNRRTWWHVTQPLWTQAERLEYERTGPKRQKAGASKPAASNAEGMRSDQSVGLGVRSLETLSFADRILHGNNQMVSGQEGQGEENSSEEEISSNSDGSSFGCDSDKEICREASLMRTGFTGRATQRIFMENDLILEAYEHFVQRMSSGTQHASFQTVKS</sequence>